<feature type="signal peptide" evidence="3">
    <location>
        <begin position="1"/>
        <end position="39"/>
    </location>
</feature>
<reference evidence="5 6" key="1">
    <citation type="submission" date="2017-06" db="EMBL/GenBank/DDBJ databases">
        <authorList>
            <person name="Kim H.J."/>
            <person name="Triplett B.A."/>
        </authorList>
    </citation>
    <scope>NUCLEOTIDE SEQUENCE [LARGE SCALE GENOMIC DNA]</scope>
    <source>
        <strain evidence="5 6">DSM 43151</strain>
    </source>
</reference>
<feature type="domain" description="Fibronectin type-III" evidence="4">
    <location>
        <begin position="256"/>
        <end position="342"/>
    </location>
</feature>
<keyword evidence="2" id="KW-0119">Carbohydrate metabolism</keyword>
<accession>A0A239CU32</accession>
<evidence type="ECO:0000313" key="6">
    <source>
        <dbReference type="Proteomes" id="UP000198415"/>
    </source>
</evidence>
<dbReference type="PROSITE" id="PS50853">
    <property type="entry name" value="FN3"/>
    <property type="match status" value="1"/>
</dbReference>
<dbReference type="GO" id="GO:0016798">
    <property type="term" value="F:hydrolase activity, acting on glycosyl bonds"/>
    <property type="evidence" value="ECO:0007669"/>
    <property type="project" value="UniProtKB-KW"/>
</dbReference>
<evidence type="ECO:0000256" key="1">
    <source>
        <dbReference type="ARBA" id="ARBA00023295"/>
    </source>
</evidence>
<keyword evidence="1" id="KW-0326">Glycosidase</keyword>
<dbReference type="SUPFAM" id="SSF49265">
    <property type="entry name" value="Fibronectin type III"/>
    <property type="match status" value="1"/>
</dbReference>
<proteinExistence type="predicted"/>
<keyword evidence="6" id="KW-1185">Reference proteome</keyword>
<dbReference type="OrthoDB" id="5186542at2"/>
<sequence length="431" mass="44223">MIITRAKSVKPAGSRRATMTRACAGLSAFGLMLVGTASAASAAAPSLTPEALMRAAAAHAVHEDAKASDEIATVLDLGLGVDTASPAGEVGATEIVADPDAIVMDVQGDAIGDSPQVPELAAALMMVPRSDPNYVLFYAYATSETRDSDFAAVSIDADGDGVTDFMTGTPTSLTASDGVVLSPIFAVQDGDLVQTGYDAGWARYDDGYASVLDKTELGLSSASFVFGLLDEMDNVDFAPDYFTGAPVPLNAPAAAAPTAVRASAGNGAATVTWEAPIDLAEAPASYTAVASPGGRSCTTNETRCTVSGLTNGTSYTFTVQATDAAGVTGPVSDASDLVTPRQPVVKVNVKTDSAKNKITVDVDPNKGSGFWTFKIQKRNAKGTWQTLTTSHKTSGSAETLTVDKPKGTYRVTVASKYGYAGATSRAVTLKK</sequence>
<feature type="chain" id="PRO_5012330989" evidence="3">
    <location>
        <begin position="40"/>
        <end position="431"/>
    </location>
</feature>
<keyword evidence="2" id="KW-0624">Polysaccharide degradation</keyword>
<evidence type="ECO:0000313" key="5">
    <source>
        <dbReference type="EMBL" id="SNS23151.1"/>
    </source>
</evidence>
<evidence type="ECO:0000259" key="4">
    <source>
        <dbReference type="PROSITE" id="PS50853"/>
    </source>
</evidence>
<dbReference type="Pfam" id="PF00041">
    <property type="entry name" value="fn3"/>
    <property type="match status" value="1"/>
</dbReference>
<dbReference type="EMBL" id="FZNR01000012">
    <property type="protein sequence ID" value="SNS23151.1"/>
    <property type="molecule type" value="Genomic_DNA"/>
</dbReference>
<protein>
    <submittedName>
        <fullName evidence="5">Fibronectin type III domain-containing protein</fullName>
    </submittedName>
</protein>
<organism evidence="5 6">
    <name type="scientific">Actinoplanes regularis</name>
    <dbReference type="NCBI Taxonomy" id="52697"/>
    <lineage>
        <taxon>Bacteria</taxon>
        <taxon>Bacillati</taxon>
        <taxon>Actinomycetota</taxon>
        <taxon>Actinomycetes</taxon>
        <taxon>Micromonosporales</taxon>
        <taxon>Micromonosporaceae</taxon>
        <taxon>Actinoplanes</taxon>
    </lineage>
</organism>
<dbReference type="AlphaFoldDB" id="A0A239CU32"/>
<dbReference type="Proteomes" id="UP000198415">
    <property type="component" value="Unassembled WGS sequence"/>
</dbReference>
<dbReference type="InterPro" id="IPR013783">
    <property type="entry name" value="Ig-like_fold"/>
</dbReference>
<keyword evidence="3" id="KW-0732">Signal</keyword>
<gene>
    <name evidence="5" type="ORF">SAMN06264365_11269</name>
</gene>
<evidence type="ECO:0000256" key="3">
    <source>
        <dbReference type="SAM" id="SignalP"/>
    </source>
</evidence>
<dbReference type="CDD" id="cd00063">
    <property type="entry name" value="FN3"/>
    <property type="match status" value="1"/>
</dbReference>
<evidence type="ECO:0000256" key="2">
    <source>
        <dbReference type="ARBA" id="ARBA00023326"/>
    </source>
</evidence>
<name>A0A239CU32_9ACTN</name>
<keyword evidence="1" id="KW-0378">Hydrolase</keyword>
<dbReference type="InterPro" id="IPR036116">
    <property type="entry name" value="FN3_sf"/>
</dbReference>
<dbReference type="SMART" id="SM00060">
    <property type="entry name" value="FN3"/>
    <property type="match status" value="1"/>
</dbReference>
<dbReference type="InterPro" id="IPR003961">
    <property type="entry name" value="FN3_dom"/>
</dbReference>
<dbReference type="Gene3D" id="2.60.40.10">
    <property type="entry name" value="Immunoglobulins"/>
    <property type="match status" value="1"/>
</dbReference>
<dbReference type="GO" id="GO:0000272">
    <property type="term" value="P:polysaccharide catabolic process"/>
    <property type="evidence" value="ECO:0007669"/>
    <property type="project" value="UniProtKB-KW"/>
</dbReference>